<evidence type="ECO:0000259" key="1">
    <source>
        <dbReference type="Pfam" id="PF05699"/>
    </source>
</evidence>
<feature type="domain" description="HAT C-terminal dimerisation" evidence="1">
    <location>
        <begin position="5"/>
        <end position="70"/>
    </location>
</feature>
<gene>
    <name evidence="2" type="ORF">ALC62_14028</name>
</gene>
<proteinExistence type="predicted"/>
<dbReference type="PANTHER" id="PTHR46289">
    <property type="entry name" value="52 KDA REPRESSOR OF THE INHIBITOR OF THE PROTEIN KINASE-LIKE PROTEIN-RELATED"/>
    <property type="match status" value="1"/>
</dbReference>
<dbReference type="AlphaFoldDB" id="A0A151I9C1"/>
<feature type="non-terminal residue" evidence="2">
    <location>
        <position position="1"/>
    </location>
</feature>
<organism evidence="2 3">
    <name type="scientific">Cyphomyrmex costatus</name>
    <dbReference type="NCBI Taxonomy" id="456900"/>
    <lineage>
        <taxon>Eukaryota</taxon>
        <taxon>Metazoa</taxon>
        <taxon>Ecdysozoa</taxon>
        <taxon>Arthropoda</taxon>
        <taxon>Hexapoda</taxon>
        <taxon>Insecta</taxon>
        <taxon>Pterygota</taxon>
        <taxon>Neoptera</taxon>
        <taxon>Endopterygota</taxon>
        <taxon>Hymenoptera</taxon>
        <taxon>Apocrita</taxon>
        <taxon>Aculeata</taxon>
        <taxon>Formicoidea</taxon>
        <taxon>Formicidae</taxon>
        <taxon>Myrmicinae</taxon>
        <taxon>Cyphomyrmex</taxon>
    </lineage>
</organism>
<evidence type="ECO:0000313" key="3">
    <source>
        <dbReference type="Proteomes" id="UP000078542"/>
    </source>
</evidence>
<dbReference type="STRING" id="456900.A0A151I9C1"/>
<name>A0A151I9C1_9HYME</name>
<dbReference type="GO" id="GO:0046983">
    <property type="term" value="F:protein dimerization activity"/>
    <property type="evidence" value="ECO:0007669"/>
    <property type="project" value="InterPro"/>
</dbReference>
<accession>A0A151I9C1</accession>
<dbReference type="PANTHER" id="PTHR46289:SF14">
    <property type="entry name" value="DUF4371 DOMAIN-CONTAINING PROTEIN"/>
    <property type="match status" value="1"/>
</dbReference>
<dbReference type="Pfam" id="PF05699">
    <property type="entry name" value="Dimer_Tnp_hAT"/>
    <property type="match status" value="1"/>
</dbReference>
<dbReference type="EMBL" id="KQ978303">
    <property type="protein sequence ID" value="KYM95343.1"/>
    <property type="molecule type" value="Genomic_DNA"/>
</dbReference>
<sequence>ILLRSVLNWIVEKQMIDVFSNVYITLRIFVTIPIANCEAERSFSVLKRIKNMYRTVMLDERLTSLTGLAIESELLRSIDFNNLVQDFVKLKLRKKILTKECINLFICL</sequence>
<dbReference type="Proteomes" id="UP000078542">
    <property type="component" value="Unassembled WGS sequence"/>
</dbReference>
<keyword evidence="3" id="KW-1185">Reference proteome</keyword>
<reference evidence="2 3" key="1">
    <citation type="submission" date="2016-03" db="EMBL/GenBank/DDBJ databases">
        <title>Cyphomyrmex costatus WGS genome.</title>
        <authorList>
            <person name="Nygaard S."/>
            <person name="Hu H."/>
            <person name="Boomsma J."/>
            <person name="Zhang G."/>
        </authorList>
    </citation>
    <scope>NUCLEOTIDE SEQUENCE [LARGE SCALE GENOMIC DNA]</scope>
    <source>
        <strain evidence="2">MS0001</strain>
        <tissue evidence="2">Whole body</tissue>
    </source>
</reference>
<dbReference type="InterPro" id="IPR052958">
    <property type="entry name" value="IFN-induced_PKR_regulator"/>
</dbReference>
<dbReference type="InterPro" id="IPR008906">
    <property type="entry name" value="HATC_C_dom"/>
</dbReference>
<protein>
    <recommendedName>
        <fullName evidence="1">HAT C-terminal dimerisation domain-containing protein</fullName>
    </recommendedName>
</protein>
<evidence type="ECO:0000313" key="2">
    <source>
        <dbReference type="EMBL" id="KYM95343.1"/>
    </source>
</evidence>